<keyword evidence="3" id="KW-0808">Transferase</keyword>
<feature type="transmembrane region" description="Helical" evidence="1">
    <location>
        <begin position="344"/>
        <end position="362"/>
    </location>
</feature>
<gene>
    <name evidence="3" type="ORF">U0R22_003373</name>
</gene>
<keyword evidence="4" id="KW-1185">Reference proteome</keyword>
<organism evidence="3 4">
    <name type="scientific">Mesorhizobium huakuii</name>
    <dbReference type="NCBI Taxonomy" id="28104"/>
    <lineage>
        <taxon>Bacteria</taxon>
        <taxon>Pseudomonadati</taxon>
        <taxon>Pseudomonadota</taxon>
        <taxon>Alphaproteobacteria</taxon>
        <taxon>Hyphomicrobiales</taxon>
        <taxon>Phyllobacteriaceae</taxon>
        <taxon>Mesorhizobium</taxon>
    </lineage>
</organism>
<dbReference type="InterPro" id="IPR002656">
    <property type="entry name" value="Acyl_transf_3_dom"/>
</dbReference>
<dbReference type="EMBL" id="CP139858">
    <property type="protein sequence ID" value="WQB99199.1"/>
    <property type="molecule type" value="Genomic_DNA"/>
</dbReference>
<dbReference type="InterPro" id="IPR050879">
    <property type="entry name" value="Acyltransferase_3"/>
</dbReference>
<feature type="domain" description="Acyltransferase 3" evidence="2">
    <location>
        <begin position="51"/>
        <end position="358"/>
    </location>
</feature>
<feature type="transmembrane region" description="Helical" evidence="1">
    <location>
        <begin position="132"/>
        <end position="152"/>
    </location>
</feature>
<feature type="transmembrane region" description="Helical" evidence="1">
    <location>
        <begin position="225"/>
        <end position="246"/>
    </location>
</feature>
<reference evidence="3 4" key="1">
    <citation type="submission" date="2023-11" db="EMBL/GenBank/DDBJ databases">
        <authorList>
            <person name="Panchal A.K."/>
            <person name="Meaney J.S."/>
            <person name="Karas B.J."/>
            <person name="diCenzo G.C."/>
        </authorList>
    </citation>
    <scope>NUCLEOTIDE SEQUENCE [LARGE SCALE GENOMIC DNA]</scope>
    <source>
        <strain evidence="3 4">NZP2235</strain>
    </source>
</reference>
<dbReference type="RefSeq" id="WP_322419297.1">
    <property type="nucleotide sequence ID" value="NZ_CP139858.1"/>
</dbReference>
<keyword evidence="3" id="KW-0012">Acyltransferase</keyword>
<keyword evidence="1" id="KW-0812">Transmembrane</keyword>
<feature type="transmembrane region" description="Helical" evidence="1">
    <location>
        <begin position="172"/>
        <end position="191"/>
    </location>
</feature>
<feature type="transmembrane region" description="Helical" evidence="1">
    <location>
        <begin position="253"/>
        <end position="271"/>
    </location>
</feature>
<evidence type="ECO:0000313" key="3">
    <source>
        <dbReference type="EMBL" id="WQB99199.1"/>
    </source>
</evidence>
<name>A0ABZ0VNZ8_9HYPH</name>
<feature type="transmembrane region" description="Helical" evidence="1">
    <location>
        <begin position="311"/>
        <end position="332"/>
    </location>
</feature>
<dbReference type="Proteomes" id="UP001322481">
    <property type="component" value="Chromosome"/>
</dbReference>
<evidence type="ECO:0000256" key="1">
    <source>
        <dbReference type="SAM" id="Phobius"/>
    </source>
</evidence>
<feature type="transmembrane region" description="Helical" evidence="1">
    <location>
        <begin position="283"/>
        <end position="299"/>
    </location>
</feature>
<dbReference type="PANTHER" id="PTHR23028:SF131">
    <property type="entry name" value="BLR2367 PROTEIN"/>
    <property type="match status" value="1"/>
</dbReference>
<feature type="transmembrane region" description="Helical" evidence="1">
    <location>
        <begin position="78"/>
        <end position="102"/>
    </location>
</feature>
<dbReference type="Pfam" id="PF01757">
    <property type="entry name" value="Acyl_transf_3"/>
    <property type="match status" value="1"/>
</dbReference>
<evidence type="ECO:0000313" key="4">
    <source>
        <dbReference type="Proteomes" id="UP001322481"/>
    </source>
</evidence>
<feature type="transmembrane region" description="Helical" evidence="1">
    <location>
        <begin position="203"/>
        <end position="219"/>
    </location>
</feature>
<proteinExistence type="predicted"/>
<accession>A0ABZ0VNZ8</accession>
<protein>
    <submittedName>
        <fullName evidence="3">Acyltransferase</fullName>
        <ecNumber evidence="3">2.3.-.-</ecNumber>
    </submittedName>
</protein>
<sequence>MKLWSRQQTNADSREDGALGASVRSHMTYSFSQGGDNTARMGSRQITMNNVQMLRGVAACLVVLCHTIFLSGPLPTSVVHFSLACGFSGVALFFVISGFIIAMKAAEGFERKGRIIGAAEFAYNRVTRIYPLYWIVLVCALVAALYLTGSPLENAQVTYPRLLLLLDACPPLGAAWTLKYEIYFYTLMTAVMMMGWGNLRRTLWVFVAVYAAVLAVAMYRPSSWFLASPYFLEFVFGVVVFIAIDAGWKLKGWIVLLIGAAGLVYGTYLIMDDPWGHDLLRPFALGVPSMVLVYGMICFEKTWRAPKIAVAIGDASYSIYLWHFAIMHQIYILNPPIYRSPFTTLATIVLMIAIGLVSYRYLEAPIGSLASRLRRIAFTSPAVAVPSAL</sequence>
<keyword evidence="1" id="KW-1133">Transmembrane helix</keyword>
<keyword evidence="1" id="KW-0472">Membrane</keyword>
<dbReference type="EC" id="2.3.-.-" evidence="3"/>
<dbReference type="PANTHER" id="PTHR23028">
    <property type="entry name" value="ACETYLTRANSFERASE"/>
    <property type="match status" value="1"/>
</dbReference>
<dbReference type="GO" id="GO:0016746">
    <property type="term" value="F:acyltransferase activity"/>
    <property type="evidence" value="ECO:0007669"/>
    <property type="project" value="UniProtKB-KW"/>
</dbReference>
<evidence type="ECO:0000259" key="2">
    <source>
        <dbReference type="Pfam" id="PF01757"/>
    </source>
</evidence>
<feature type="transmembrane region" description="Helical" evidence="1">
    <location>
        <begin position="53"/>
        <end position="72"/>
    </location>
</feature>